<accession>A0AAV0H605</accession>
<name>A0AAV0H605_9ROSI</name>
<feature type="region of interest" description="Disordered" evidence="1">
    <location>
        <begin position="21"/>
        <end position="42"/>
    </location>
</feature>
<sequence>MYKRDGEGENVLNWFFTSREANSAARRSSRLPNRQPDSSIRRNEFSLEARRHGWHSGIRLCGCCRVRSKDKESRSRRGMDDMDIDM</sequence>
<protein>
    <submittedName>
        <fullName evidence="2">Uncharacterized protein</fullName>
    </submittedName>
</protein>
<dbReference type="AlphaFoldDB" id="A0AAV0H605"/>
<dbReference type="EMBL" id="CAMGYJ010000002">
    <property type="protein sequence ID" value="CAI0380404.1"/>
    <property type="molecule type" value="Genomic_DNA"/>
</dbReference>
<keyword evidence="3" id="KW-1185">Reference proteome</keyword>
<evidence type="ECO:0000313" key="3">
    <source>
        <dbReference type="Proteomes" id="UP001154282"/>
    </source>
</evidence>
<evidence type="ECO:0000313" key="2">
    <source>
        <dbReference type="EMBL" id="CAI0380404.1"/>
    </source>
</evidence>
<dbReference type="Proteomes" id="UP001154282">
    <property type="component" value="Unassembled WGS sequence"/>
</dbReference>
<proteinExistence type="predicted"/>
<evidence type="ECO:0000256" key="1">
    <source>
        <dbReference type="SAM" id="MobiDB-lite"/>
    </source>
</evidence>
<organism evidence="2 3">
    <name type="scientific">Linum tenue</name>
    <dbReference type="NCBI Taxonomy" id="586396"/>
    <lineage>
        <taxon>Eukaryota</taxon>
        <taxon>Viridiplantae</taxon>
        <taxon>Streptophyta</taxon>
        <taxon>Embryophyta</taxon>
        <taxon>Tracheophyta</taxon>
        <taxon>Spermatophyta</taxon>
        <taxon>Magnoliopsida</taxon>
        <taxon>eudicotyledons</taxon>
        <taxon>Gunneridae</taxon>
        <taxon>Pentapetalae</taxon>
        <taxon>rosids</taxon>
        <taxon>fabids</taxon>
        <taxon>Malpighiales</taxon>
        <taxon>Linaceae</taxon>
        <taxon>Linum</taxon>
    </lineage>
</organism>
<gene>
    <name evidence="2" type="ORF">LITE_LOCUS2650</name>
</gene>
<comment type="caution">
    <text evidence="2">The sequence shown here is derived from an EMBL/GenBank/DDBJ whole genome shotgun (WGS) entry which is preliminary data.</text>
</comment>
<reference evidence="2" key="1">
    <citation type="submission" date="2022-08" db="EMBL/GenBank/DDBJ databases">
        <authorList>
            <person name="Gutierrez-Valencia J."/>
        </authorList>
    </citation>
    <scope>NUCLEOTIDE SEQUENCE</scope>
</reference>